<name>A0A0N9UV80_SPHMC</name>
<dbReference type="InterPro" id="IPR035901">
    <property type="entry name" value="GIY-YIG_endonuc_sf"/>
</dbReference>
<evidence type="ECO:0000256" key="1">
    <source>
        <dbReference type="ARBA" id="ARBA00007435"/>
    </source>
</evidence>
<feature type="region of interest" description="Disordered" evidence="2">
    <location>
        <begin position="88"/>
        <end position="134"/>
    </location>
</feature>
<feature type="domain" description="GIY-YIG" evidence="3">
    <location>
        <begin position="1"/>
        <end position="76"/>
    </location>
</feature>
<dbReference type="SMART" id="SM00465">
    <property type="entry name" value="GIYc"/>
    <property type="match status" value="1"/>
</dbReference>
<comment type="similarity">
    <text evidence="1">Belongs to the UPF0213 family.</text>
</comment>
<dbReference type="InterPro" id="IPR050190">
    <property type="entry name" value="UPF0213_domain"/>
</dbReference>
<evidence type="ECO:0000256" key="2">
    <source>
        <dbReference type="SAM" id="MobiDB-lite"/>
    </source>
</evidence>
<dbReference type="OrthoDB" id="287318at2"/>
<evidence type="ECO:0000313" key="4">
    <source>
        <dbReference type="EMBL" id="ALH79383.1"/>
    </source>
</evidence>
<dbReference type="PROSITE" id="PS50164">
    <property type="entry name" value="GIY_YIG"/>
    <property type="match status" value="1"/>
</dbReference>
<dbReference type="KEGG" id="smag:AN936_03070"/>
<dbReference type="CDD" id="cd10456">
    <property type="entry name" value="GIY-YIG_UPF0213"/>
    <property type="match status" value="1"/>
</dbReference>
<dbReference type="RefSeq" id="WP_054586845.1">
    <property type="nucleotide sequence ID" value="NZ_CP012700.1"/>
</dbReference>
<organism evidence="4 5">
    <name type="scientific">Sphingopyxis macrogoltabida</name>
    <name type="common">Sphingomonas macrogoltabidus</name>
    <dbReference type="NCBI Taxonomy" id="33050"/>
    <lineage>
        <taxon>Bacteria</taxon>
        <taxon>Pseudomonadati</taxon>
        <taxon>Pseudomonadota</taxon>
        <taxon>Alphaproteobacteria</taxon>
        <taxon>Sphingomonadales</taxon>
        <taxon>Sphingomonadaceae</taxon>
        <taxon>Sphingopyxis</taxon>
    </lineage>
</organism>
<accession>A0A0N9UV80</accession>
<dbReference type="Proteomes" id="UP000058074">
    <property type="component" value="Chromosome"/>
</dbReference>
<evidence type="ECO:0000313" key="5">
    <source>
        <dbReference type="Proteomes" id="UP000058074"/>
    </source>
</evidence>
<gene>
    <name evidence="4" type="ORF">AN936_03070</name>
</gene>
<proteinExistence type="inferred from homology"/>
<protein>
    <submittedName>
        <fullName evidence="4">Excinuclease ABC subunit C</fullName>
    </submittedName>
</protein>
<dbReference type="InterPro" id="IPR000305">
    <property type="entry name" value="GIY-YIG_endonuc"/>
</dbReference>
<reference evidence="4 5" key="1">
    <citation type="journal article" date="2015" name="Genome Announc.">
        <title>Complete Genome Sequence of Polypropylene Glycol- and Polyethylene Glycol-Degrading Sphingopyxis macrogoltabida Strain EY-1.</title>
        <authorList>
            <person name="Ohtsubo Y."/>
            <person name="Nagata Y."/>
            <person name="Numata M."/>
            <person name="Tsuchikane K."/>
            <person name="Hosoyama A."/>
            <person name="Yamazoe A."/>
            <person name="Tsuda M."/>
            <person name="Fujita N."/>
            <person name="Kawai F."/>
        </authorList>
    </citation>
    <scope>NUCLEOTIDE SEQUENCE [LARGE SCALE GENOMIC DNA]</scope>
    <source>
        <strain evidence="4 5">EY-1</strain>
    </source>
</reference>
<evidence type="ECO:0000259" key="3">
    <source>
        <dbReference type="PROSITE" id="PS50164"/>
    </source>
</evidence>
<dbReference type="PANTHER" id="PTHR34477">
    <property type="entry name" value="UPF0213 PROTEIN YHBQ"/>
    <property type="match status" value="1"/>
</dbReference>
<feature type="compositionally biased region" description="Polar residues" evidence="2">
    <location>
        <begin position="118"/>
        <end position="128"/>
    </location>
</feature>
<dbReference type="PANTHER" id="PTHR34477:SF1">
    <property type="entry name" value="UPF0213 PROTEIN YHBQ"/>
    <property type="match status" value="1"/>
</dbReference>
<dbReference type="Pfam" id="PF01541">
    <property type="entry name" value="GIY-YIG"/>
    <property type="match status" value="1"/>
</dbReference>
<dbReference type="Gene3D" id="3.40.1440.10">
    <property type="entry name" value="GIY-YIG endonuclease"/>
    <property type="match status" value="1"/>
</dbReference>
<dbReference type="PATRIC" id="fig|33050.5.peg.640"/>
<dbReference type="EMBL" id="CP012700">
    <property type="protein sequence ID" value="ALH79383.1"/>
    <property type="molecule type" value="Genomic_DNA"/>
</dbReference>
<sequence length="134" mass="15076">MAFWTYILLCADGRYYTGHTDNLEYRIGQHQSGAIDGFTSSRLPVRLMWSQDFATRFEALDAEMRIKKWSQAKKEALIRGDWNAVSHFAKPPAERPSPPVRVERSRDAAQDSAKPMGVSTSLDTNGTGNEVRPS</sequence>
<dbReference type="AlphaFoldDB" id="A0A0N9UV80"/>
<dbReference type="SUPFAM" id="SSF82771">
    <property type="entry name" value="GIY-YIG endonuclease"/>
    <property type="match status" value="1"/>
</dbReference>